<dbReference type="Proteomes" id="UP000182045">
    <property type="component" value="Unassembled WGS sequence"/>
</dbReference>
<sequence>MHLHSSQQARPATREWNLFEDSILALYLGQSAARIFAHGAIYHLTEGETLTLGGPQTLTVVLDGVLIAQTGWQGPGCHVAGDGTCYKVKSETASVWVLDRAGTGWQAPGRQALQHALEMALTAADRALQAATPPADLPDPETLSDVDHPQIRRMAARLRRTSEAATADAVFRFVQAMPYRFGNWQERASDTLARGNGMCTTKANLQVTLMRAAGLEAGFVEMPMSMSVLGKLMPAAWLAMMRPTVRHYFGAVKLDGRWHAADSSYNDDSMGIYLESFPDYAHLLPAHVSIGKPYSPTAEKNGVDPFDIQVVPHLNEEMSKKSRFSPAQFEALNTRLDRAQGSWRNWVEEDHPDLGAGLRVVS</sequence>
<dbReference type="InterPro" id="IPR002931">
    <property type="entry name" value="Transglutaminase-like"/>
</dbReference>
<evidence type="ECO:0000313" key="5">
    <source>
        <dbReference type="Proteomes" id="UP000182045"/>
    </source>
</evidence>
<feature type="domain" description="Transglutaminase-like" evidence="1">
    <location>
        <begin position="155"/>
        <end position="262"/>
    </location>
</feature>
<reference evidence="3 4" key="1">
    <citation type="submission" date="2015-09" db="EMBL/GenBank/DDBJ databases">
        <title>Identification and resolution of microdiversity through metagenomic sequencing of parallel consortia.</title>
        <authorList>
            <person name="Nelson W.C."/>
            <person name="Romine M.F."/>
            <person name="Lindemann S.R."/>
        </authorList>
    </citation>
    <scope>NUCLEOTIDE SEQUENCE [LARGE SCALE GENOMIC DNA]</scope>
    <source>
        <strain evidence="3">HL-91</strain>
    </source>
</reference>
<dbReference type="EMBL" id="LJSG01000011">
    <property type="protein sequence ID" value="KPP92791.1"/>
    <property type="molecule type" value="Genomic_DNA"/>
</dbReference>
<dbReference type="PATRIC" id="fig|1666912.4.peg.2256"/>
<dbReference type="STRING" id="1666912.Ga0058931_0844"/>
<dbReference type="Proteomes" id="UP000050413">
    <property type="component" value="Unassembled WGS sequence"/>
</dbReference>
<comment type="caution">
    <text evidence="3">The sequence shown here is derived from an EMBL/GenBank/DDBJ whole genome shotgun (WGS) entry which is preliminary data.</text>
</comment>
<dbReference type="Pfam" id="PF01841">
    <property type="entry name" value="Transglut_core"/>
    <property type="match status" value="1"/>
</dbReference>
<organism evidence="3 4">
    <name type="scientific">Roseibaca calidilacus</name>
    <dbReference type="NCBI Taxonomy" id="1666912"/>
    <lineage>
        <taxon>Bacteria</taxon>
        <taxon>Pseudomonadati</taxon>
        <taxon>Pseudomonadota</taxon>
        <taxon>Alphaproteobacteria</taxon>
        <taxon>Rhodobacterales</taxon>
        <taxon>Paracoccaceae</taxon>
        <taxon>Roseinatronobacter</taxon>
    </lineage>
</organism>
<accession>A0A0P7W732</accession>
<dbReference type="SUPFAM" id="SSF54001">
    <property type="entry name" value="Cysteine proteinases"/>
    <property type="match status" value="1"/>
</dbReference>
<evidence type="ECO:0000313" key="2">
    <source>
        <dbReference type="EMBL" id="CUX80137.1"/>
    </source>
</evidence>
<dbReference type="Gene3D" id="3.10.620.30">
    <property type="match status" value="1"/>
</dbReference>
<reference evidence="2 5" key="2">
    <citation type="submission" date="2016-01" db="EMBL/GenBank/DDBJ databases">
        <authorList>
            <person name="Varghese N."/>
        </authorList>
    </citation>
    <scope>NUCLEOTIDE SEQUENCE [LARGE SCALE GENOMIC DNA]</scope>
    <source>
        <strain evidence="2 5">HL-91</strain>
    </source>
</reference>
<evidence type="ECO:0000259" key="1">
    <source>
        <dbReference type="Pfam" id="PF01841"/>
    </source>
</evidence>
<evidence type="ECO:0000313" key="4">
    <source>
        <dbReference type="Proteomes" id="UP000050413"/>
    </source>
</evidence>
<dbReference type="InterPro" id="IPR038765">
    <property type="entry name" value="Papain-like_cys_pep_sf"/>
</dbReference>
<proteinExistence type="predicted"/>
<protein>
    <submittedName>
        <fullName evidence="3">Transglutaminase-like protein</fullName>
    </submittedName>
    <submittedName>
        <fullName evidence="2">Transglutaminase-like superfamily protein</fullName>
    </submittedName>
</protein>
<name>A0A0P7W732_9RHOB</name>
<evidence type="ECO:0000313" key="3">
    <source>
        <dbReference type="EMBL" id="KPP92791.1"/>
    </source>
</evidence>
<dbReference type="AlphaFoldDB" id="A0A0P7W732"/>
<dbReference type="EMBL" id="FBYC01000004">
    <property type="protein sequence ID" value="CUX80137.1"/>
    <property type="molecule type" value="Genomic_DNA"/>
</dbReference>
<gene>
    <name evidence="2" type="ORF">Ga0058931_0844</name>
    <name evidence="3" type="ORF">HLUCCA05_10370</name>
</gene>
<keyword evidence="5" id="KW-1185">Reference proteome</keyword>
<dbReference type="RefSeq" id="WP_176699334.1">
    <property type="nucleotide sequence ID" value="NZ_FBYC01000004.1"/>
</dbReference>